<dbReference type="CDD" id="cd02696">
    <property type="entry name" value="MurNAc-LAA"/>
    <property type="match status" value="1"/>
</dbReference>
<dbReference type="InterPro" id="IPR002508">
    <property type="entry name" value="MurNAc-LAA_cat"/>
</dbReference>
<keyword evidence="2" id="KW-0812">Transmembrane</keyword>
<dbReference type="InterPro" id="IPR050695">
    <property type="entry name" value="N-acetylmuramoyl_amidase_3"/>
</dbReference>
<proteinExistence type="predicted"/>
<dbReference type="SMART" id="SM00646">
    <property type="entry name" value="Ami_3"/>
    <property type="match status" value="1"/>
</dbReference>
<dbReference type="GO" id="GO:0009253">
    <property type="term" value="P:peptidoglycan catabolic process"/>
    <property type="evidence" value="ECO:0007669"/>
    <property type="project" value="InterPro"/>
</dbReference>
<feature type="domain" description="MurNAc-LAA" evidence="3">
    <location>
        <begin position="152"/>
        <end position="263"/>
    </location>
</feature>
<keyword evidence="5" id="KW-1185">Reference proteome</keyword>
<dbReference type="Proteomes" id="UP001198983">
    <property type="component" value="Chromosome"/>
</dbReference>
<evidence type="ECO:0000259" key="3">
    <source>
        <dbReference type="SMART" id="SM00646"/>
    </source>
</evidence>
<reference evidence="4 5" key="1">
    <citation type="journal article" date="2023" name="Int. J. Syst. Evol. Microbiol.">
        <title>Terrisporobacter hibernicus sp. nov., isolated from bovine faeces in Northern Ireland.</title>
        <authorList>
            <person name="Mitchell M."/>
            <person name="Nguyen S.V."/>
            <person name="Connor M."/>
            <person name="Fairley D.J."/>
            <person name="Donoghue O."/>
            <person name="Marshall H."/>
            <person name="Koolman L."/>
            <person name="McMullan G."/>
            <person name="Schaffer K.E."/>
            <person name="McGrath J.W."/>
            <person name="Fanning S."/>
        </authorList>
    </citation>
    <scope>NUCLEOTIDE SEQUENCE [LARGE SCALE GENOMIC DNA]</scope>
    <source>
        <strain evidence="4 5">MCA3</strain>
    </source>
</reference>
<name>A0AAX2ZK38_9FIRM</name>
<dbReference type="Pfam" id="PF01520">
    <property type="entry name" value="Amidase_3"/>
    <property type="match status" value="1"/>
</dbReference>
<dbReference type="AlphaFoldDB" id="A0AAX2ZK38"/>
<gene>
    <name evidence="4" type="ORF">JW646_03175</name>
</gene>
<keyword evidence="1" id="KW-0378">Hydrolase</keyword>
<dbReference type="Gene3D" id="3.40.630.40">
    <property type="entry name" value="Zn-dependent exopeptidases"/>
    <property type="match status" value="1"/>
</dbReference>
<keyword evidence="2" id="KW-1133">Transmembrane helix</keyword>
<dbReference type="KEGG" id="tem:JW646_03175"/>
<dbReference type="RefSeq" id="WP_228416590.1">
    <property type="nucleotide sequence ID" value="NZ_CP081135.1"/>
</dbReference>
<organism evidence="4 5">
    <name type="scientific">Terrisporobacter hibernicus</name>
    <dbReference type="NCBI Taxonomy" id="2813371"/>
    <lineage>
        <taxon>Bacteria</taxon>
        <taxon>Bacillati</taxon>
        <taxon>Bacillota</taxon>
        <taxon>Clostridia</taxon>
        <taxon>Peptostreptococcales</taxon>
        <taxon>Peptostreptococcaceae</taxon>
        <taxon>Terrisporobacter</taxon>
    </lineage>
</organism>
<protein>
    <submittedName>
        <fullName evidence="4">N-acetylmuramoyl-L-alanine amidase</fullName>
    </submittedName>
</protein>
<sequence length="270" mass="29675">MARQNKKAKHGKKRTRINKRKLIIVTVGLLIVAFGLFKIFQTVFSGISVAKENVGSLITAVFGVGEDTSKVNKEKQFDLEEEGITEKKKYVVYIDVGHGGTDVGYKTSNGVLEKDLDLQISKLVSSRLSSQGDLSVVVSRNTDTTLSNSERVEDANKQNADLFVSIHMTGNQDNKAEGVQTFYRVGADDASDELATLIQKSVSAYVNLKDRGVTPFTFDVLQGNNMPAILIQCGFLSNPKEEKKLTNPEFQKDLAEGIYQGILSFLDTQG</sequence>
<dbReference type="GO" id="GO:0030288">
    <property type="term" value="C:outer membrane-bounded periplasmic space"/>
    <property type="evidence" value="ECO:0007669"/>
    <property type="project" value="TreeGrafter"/>
</dbReference>
<keyword evidence="2" id="KW-0472">Membrane</keyword>
<dbReference type="EMBL" id="CP081135">
    <property type="protein sequence ID" value="UEL48469.1"/>
    <property type="molecule type" value="Genomic_DNA"/>
</dbReference>
<dbReference type="PANTHER" id="PTHR30404:SF0">
    <property type="entry name" value="N-ACETYLMURAMOYL-L-ALANINE AMIDASE AMIC"/>
    <property type="match status" value="1"/>
</dbReference>
<dbReference type="SUPFAM" id="SSF53187">
    <property type="entry name" value="Zn-dependent exopeptidases"/>
    <property type="match status" value="1"/>
</dbReference>
<dbReference type="GO" id="GO:0008745">
    <property type="term" value="F:N-acetylmuramoyl-L-alanine amidase activity"/>
    <property type="evidence" value="ECO:0007669"/>
    <property type="project" value="InterPro"/>
</dbReference>
<evidence type="ECO:0000256" key="2">
    <source>
        <dbReference type="SAM" id="Phobius"/>
    </source>
</evidence>
<evidence type="ECO:0000313" key="4">
    <source>
        <dbReference type="EMBL" id="UEL48469.1"/>
    </source>
</evidence>
<feature type="transmembrane region" description="Helical" evidence="2">
    <location>
        <begin position="21"/>
        <end position="40"/>
    </location>
</feature>
<evidence type="ECO:0000256" key="1">
    <source>
        <dbReference type="ARBA" id="ARBA00022801"/>
    </source>
</evidence>
<evidence type="ECO:0000313" key="5">
    <source>
        <dbReference type="Proteomes" id="UP001198983"/>
    </source>
</evidence>
<dbReference type="PANTHER" id="PTHR30404">
    <property type="entry name" value="N-ACETYLMURAMOYL-L-ALANINE AMIDASE"/>
    <property type="match status" value="1"/>
</dbReference>
<accession>A0AAX2ZK38</accession>